<organism evidence="2">
    <name type="scientific">Rhizophora mucronata</name>
    <name type="common">Asiatic mangrove</name>
    <dbReference type="NCBI Taxonomy" id="61149"/>
    <lineage>
        <taxon>Eukaryota</taxon>
        <taxon>Viridiplantae</taxon>
        <taxon>Streptophyta</taxon>
        <taxon>Embryophyta</taxon>
        <taxon>Tracheophyta</taxon>
        <taxon>Spermatophyta</taxon>
        <taxon>Magnoliopsida</taxon>
        <taxon>eudicotyledons</taxon>
        <taxon>Gunneridae</taxon>
        <taxon>Pentapetalae</taxon>
        <taxon>rosids</taxon>
        <taxon>fabids</taxon>
        <taxon>Malpighiales</taxon>
        <taxon>Rhizophoraceae</taxon>
        <taxon>Rhizophora</taxon>
    </lineage>
</organism>
<protein>
    <submittedName>
        <fullName evidence="2">Protein kinase</fullName>
    </submittedName>
</protein>
<sequence>MLVLEKTQECLVIFFFPFFYANLLQAFMYGTSKTFPHKREFCLGFIFQKFVNLGSPIIISNKSIEFHQLIAIF</sequence>
<evidence type="ECO:0000256" key="1">
    <source>
        <dbReference type="SAM" id="Phobius"/>
    </source>
</evidence>
<keyword evidence="2" id="KW-0808">Transferase</keyword>
<proteinExistence type="predicted"/>
<dbReference type="AlphaFoldDB" id="A0A2P2L4C1"/>
<reference evidence="2" key="1">
    <citation type="submission" date="2018-02" db="EMBL/GenBank/DDBJ databases">
        <title>Rhizophora mucronata_Transcriptome.</title>
        <authorList>
            <person name="Meera S.P."/>
            <person name="Sreeshan A."/>
            <person name="Augustine A."/>
        </authorList>
    </citation>
    <scope>NUCLEOTIDE SEQUENCE</scope>
    <source>
        <tissue evidence="2">Leaf</tissue>
    </source>
</reference>
<keyword evidence="1" id="KW-1133">Transmembrane helix</keyword>
<name>A0A2P2L4C1_RHIMU</name>
<dbReference type="GO" id="GO:0016301">
    <property type="term" value="F:kinase activity"/>
    <property type="evidence" value="ECO:0007669"/>
    <property type="project" value="UniProtKB-KW"/>
</dbReference>
<evidence type="ECO:0000313" key="2">
    <source>
        <dbReference type="EMBL" id="MBX12828.1"/>
    </source>
</evidence>
<accession>A0A2P2L4C1</accession>
<keyword evidence="1" id="KW-0472">Membrane</keyword>
<keyword evidence="1" id="KW-0812">Transmembrane</keyword>
<keyword evidence="2" id="KW-0418">Kinase</keyword>
<dbReference type="EMBL" id="GGEC01032344">
    <property type="protein sequence ID" value="MBX12828.1"/>
    <property type="molecule type" value="Transcribed_RNA"/>
</dbReference>
<feature type="transmembrane region" description="Helical" evidence="1">
    <location>
        <begin position="12"/>
        <end position="30"/>
    </location>
</feature>